<name>A0A917DBZ5_9HYPH</name>
<evidence type="ECO:0000259" key="2">
    <source>
        <dbReference type="Pfam" id="PF18909"/>
    </source>
</evidence>
<organism evidence="3 4">
    <name type="scientific">Aureimonas glaciei</name>
    <dbReference type="NCBI Taxonomy" id="1776957"/>
    <lineage>
        <taxon>Bacteria</taxon>
        <taxon>Pseudomonadati</taxon>
        <taxon>Pseudomonadota</taxon>
        <taxon>Alphaproteobacteria</taxon>
        <taxon>Hyphomicrobiales</taxon>
        <taxon>Aurantimonadaceae</taxon>
        <taxon>Aureimonas</taxon>
    </lineage>
</organism>
<comment type="caution">
    <text evidence="3">The sequence shown here is derived from an EMBL/GenBank/DDBJ whole genome shotgun (WGS) entry which is preliminary data.</text>
</comment>
<dbReference type="Proteomes" id="UP000613160">
    <property type="component" value="Unassembled WGS sequence"/>
</dbReference>
<feature type="domain" description="dATP/dGTP diphosphohydrolase N-terminal" evidence="2">
    <location>
        <begin position="55"/>
        <end position="155"/>
    </location>
</feature>
<dbReference type="Pfam" id="PF18909">
    <property type="entry name" value="dGTP_diPhyd_N"/>
    <property type="match status" value="1"/>
</dbReference>
<feature type="region of interest" description="Disordered" evidence="1">
    <location>
        <begin position="1"/>
        <end position="21"/>
    </location>
</feature>
<reference evidence="3" key="1">
    <citation type="journal article" date="2014" name="Int. J. Syst. Evol. Microbiol.">
        <title>Complete genome sequence of Corynebacterium casei LMG S-19264T (=DSM 44701T), isolated from a smear-ripened cheese.</title>
        <authorList>
            <consortium name="US DOE Joint Genome Institute (JGI-PGF)"/>
            <person name="Walter F."/>
            <person name="Albersmeier A."/>
            <person name="Kalinowski J."/>
            <person name="Ruckert C."/>
        </authorList>
    </citation>
    <scope>NUCLEOTIDE SEQUENCE</scope>
    <source>
        <strain evidence="3">CGMCC 1.15493</strain>
    </source>
</reference>
<dbReference type="AlphaFoldDB" id="A0A917DBZ5"/>
<accession>A0A917DBZ5</accession>
<protein>
    <recommendedName>
        <fullName evidence="2">dATP/dGTP diphosphohydrolase N-terminal domain-containing protein</fullName>
    </recommendedName>
</protein>
<evidence type="ECO:0000313" key="3">
    <source>
        <dbReference type="EMBL" id="GGD24335.1"/>
    </source>
</evidence>
<dbReference type="EMBL" id="BMJJ01000006">
    <property type="protein sequence ID" value="GGD24335.1"/>
    <property type="molecule type" value="Genomic_DNA"/>
</dbReference>
<evidence type="ECO:0000256" key="1">
    <source>
        <dbReference type="SAM" id="MobiDB-lite"/>
    </source>
</evidence>
<gene>
    <name evidence="3" type="ORF">GCM10011335_29070</name>
</gene>
<evidence type="ECO:0000313" key="4">
    <source>
        <dbReference type="Proteomes" id="UP000613160"/>
    </source>
</evidence>
<proteinExistence type="predicted"/>
<dbReference type="InterPro" id="IPR044038">
    <property type="entry name" value="dATP/dGTP_diPOhydrolase_N"/>
</dbReference>
<sequence>MPAAVTEAEAKAGPGEPVVNEYGGVSDFDDFPIHQPSIVQQAAAQTGTADPKAVAATSKVPSDLHVLPPTAVAWCVEALRNGAIDKGYGVRNWRDQVRPGIEMTTYLDAIGRHLMQIQEGEDFASDSHILHLAHVMAGCAILIDARACGTLIDNRVRGDVGAFESTQEAIRESRRLRAA</sequence>
<reference evidence="3" key="2">
    <citation type="submission" date="2020-09" db="EMBL/GenBank/DDBJ databases">
        <authorList>
            <person name="Sun Q."/>
            <person name="Zhou Y."/>
        </authorList>
    </citation>
    <scope>NUCLEOTIDE SEQUENCE</scope>
    <source>
        <strain evidence="3">CGMCC 1.15493</strain>
    </source>
</reference>
<keyword evidence="4" id="KW-1185">Reference proteome</keyword>